<evidence type="ECO:0000256" key="1">
    <source>
        <dbReference type="ARBA" id="ARBA00001946"/>
    </source>
</evidence>
<accession>A0A2U9ILU9</accession>
<evidence type="ECO:0000256" key="2">
    <source>
        <dbReference type="ARBA" id="ARBA00022598"/>
    </source>
</evidence>
<dbReference type="OrthoDB" id="36124at2157"/>
<dbReference type="InterPro" id="IPR036651">
    <property type="entry name" value="Gln_synt_N_sf"/>
</dbReference>
<evidence type="ECO:0000256" key="4">
    <source>
        <dbReference type="PROSITE-ProRule" id="PRU01331"/>
    </source>
</evidence>
<dbReference type="EMBL" id="CP029288">
    <property type="protein sequence ID" value="AWR96987.1"/>
    <property type="molecule type" value="Genomic_DNA"/>
</dbReference>
<dbReference type="Proteomes" id="UP000248410">
    <property type="component" value="Chromosome"/>
</dbReference>
<name>A0A2U9ILU9_9CREN</name>
<evidence type="ECO:0000256" key="3">
    <source>
        <dbReference type="ARBA" id="ARBA00022842"/>
    </source>
</evidence>
<proteinExistence type="inferred from homology"/>
<dbReference type="KEGG" id="asul:DFR86_05045"/>
<dbReference type="InterPro" id="IPR008146">
    <property type="entry name" value="Gln_synth_cat_dom"/>
</dbReference>
<evidence type="ECO:0000313" key="8">
    <source>
        <dbReference type="Proteomes" id="UP000248410"/>
    </source>
</evidence>
<keyword evidence="2 7" id="KW-0436">Ligase</keyword>
<dbReference type="SUPFAM" id="SSF54368">
    <property type="entry name" value="Glutamine synthetase, N-terminal domain"/>
    <property type="match status" value="1"/>
</dbReference>
<gene>
    <name evidence="7" type="ORF">DFR86_05045</name>
</gene>
<evidence type="ECO:0000256" key="5">
    <source>
        <dbReference type="RuleBase" id="RU000384"/>
    </source>
</evidence>
<dbReference type="SMART" id="SM01230">
    <property type="entry name" value="Gln-synt_C"/>
    <property type="match status" value="1"/>
</dbReference>
<dbReference type="PANTHER" id="PTHR43785">
    <property type="entry name" value="GAMMA-GLUTAMYLPUTRESCINE SYNTHETASE"/>
    <property type="match status" value="1"/>
</dbReference>
<sequence length="429" mass="48957">MTIEQTLKDKNVDFVHFVWVGLDGYVRAKTAYIDNANDMIKSGIGLTKAMMSFTPLDTISPYGSFGPQDEDVFLIPDLSSLAIVSSSAFLISYLYEKNKPWIYDAKSSLKRLLDRLDDENKIRVMSSFEIEFYLTKDRKPYDDARCFDPVAFYNNSIISDITKILNLNGIDILRVIKEYGPGQYEYDILFKDAMRSADEVVIFKQVAKYVASKYNVEANFMPKPFNNLAGSGLHLNLSLWKDDKNLFYDPNDSLGLSDLAYNFIGGILEHAKALTAISAPTVNSYKRLIPGSWAPTKITYGYNNKSAMLRIPTSYPNMDSKDKRIEYRVPDPTVNPYLLLVAVIEAGLDGIERGLKPGNPVNENAYYRKDIEDLPRNLREALNELKKDNRLVERIGKEIIDEFIRVKLAEVEALESYVTDLEYDIYRKM</sequence>
<dbReference type="Pfam" id="PF00120">
    <property type="entry name" value="Gln-synt_C"/>
    <property type="match status" value="1"/>
</dbReference>
<comment type="cofactor">
    <cofactor evidence="1">
        <name>Mg(2+)</name>
        <dbReference type="ChEBI" id="CHEBI:18420"/>
    </cofactor>
</comment>
<keyword evidence="8" id="KW-1185">Reference proteome</keyword>
<dbReference type="GO" id="GO:0004356">
    <property type="term" value="F:glutamine synthetase activity"/>
    <property type="evidence" value="ECO:0007669"/>
    <property type="project" value="InterPro"/>
</dbReference>
<evidence type="ECO:0000259" key="6">
    <source>
        <dbReference type="PROSITE" id="PS51987"/>
    </source>
</evidence>
<dbReference type="SUPFAM" id="SSF55931">
    <property type="entry name" value="Glutamine synthetase/guanido kinase"/>
    <property type="match status" value="1"/>
</dbReference>
<protein>
    <submittedName>
        <fullName evidence="7">Glutamate--ammonia ligase</fullName>
    </submittedName>
</protein>
<dbReference type="PROSITE" id="PS51987">
    <property type="entry name" value="GS_CATALYTIC"/>
    <property type="match status" value="1"/>
</dbReference>
<dbReference type="RefSeq" id="WP_110379877.1">
    <property type="nucleotide sequence ID" value="NZ_CP029288.2"/>
</dbReference>
<dbReference type="Gene3D" id="3.30.590.10">
    <property type="entry name" value="Glutamine synthetase/guanido kinase, catalytic domain"/>
    <property type="match status" value="1"/>
</dbReference>
<dbReference type="GeneID" id="36837312"/>
<reference evidence="7 8" key="1">
    <citation type="submission" date="2018-05" db="EMBL/GenBank/DDBJ databases">
        <title>Complete Genome Sequences of Extremely Thermoacidophilic, Metal-Mobilizing Type-Strain Members of the Archaeal Family Sulfolobaceae: Acidianus brierleyi DSM-1651T, Acidianus sulfidivorans DSM-18786T, Metallosphaera hakonensis DSM-7519T, and Metallosphaera prunae DSM-10039T.</title>
        <authorList>
            <person name="Counts J.A."/>
            <person name="Kelly R.M."/>
        </authorList>
    </citation>
    <scope>NUCLEOTIDE SEQUENCE [LARGE SCALE GENOMIC DNA]</scope>
    <source>
        <strain evidence="7 8">JP7</strain>
    </source>
</reference>
<dbReference type="AlphaFoldDB" id="A0A2U9ILU9"/>
<dbReference type="Gene3D" id="3.10.20.70">
    <property type="entry name" value="Glutamine synthetase, N-terminal domain"/>
    <property type="match status" value="1"/>
</dbReference>
<dbReference type="InterPro" id="IPR027303">
    <property type="entry name" value="Gln_synth_gly_rich_site"/>
</dbReference>
<feature type="domain" description="GS catalytic" evidence="6">
    <location>
        <begin position="105"/>
        <end position="429"/>
    </location>
</feature>
<dbReference type="PROSITE" id="PS00181">
    <property type="entry name" value="GLNA_ATP"/>
    <property type="match status" value="1"/>
</dbReference>
<comment type="similarity">
    <text evidence="4 5">Belongs to the glutamine synthetase family.</text>
</comment>
<evidence type="ECO:0000313" key="7">
    <source>
        <dbReference type="EMBL" id="AWR96987.1"/>
    </source>
</evidence>
<dbReference type="InterPro" id="IPR014746">
    <property type="entry name" value="Gln_synth/guanido_kin_cat_dom"/>
</dbReference>
<keyword evidence="3" id="KW-0460">Magnesium</keyword>
<dbReference type="PANTHER" id="PTHR43785:SF12">
    <property type="entry name" value="TYPE-1 GLUTAMINE SYNTHETASE 2"/>
    <property type="match status" value="1"/>
</dbReference>
<organism evidence="7 8">
    <name type="scientific">Acidianus sulfidivorans JP7</name>
    <dbReference type="NCBI Taxonomy" id="619593"/>
    <lineage>
        <taxon>Archaea</taxon>
        <taxon>Thermoproteota</taxon>
        <taxon>Thermoprotei</taxon>
        <taxon>Sulfolobales</taxon>
        <taxon>Sulfolobaceae</taxon>
        <taxon>Acidianus</taxon>
    </lineage>
</organism>
<dbReference type="GO" id="GO:0006542">
    <property type="term" value="P:glutamine biosynthetic process"/>
    <property type="evidence" value="ECO:0007669"/>
    <property type="project" value="InterPro"/>
</dbReference>